<dbReference type="CDD" id="cd00051">
    <property type="entry name" value="EFh"/>
    <property type="match status" value="2"/>
</dbReference>
<evidence type="ECO:0000256" key="10">
    <source>
        <dbReference type="ARBA" id="ARBA00023065"/>
    </source>
</evidence>
<accession>A0A2U1LDA5</accession>
<evidence type="ECO:0000256" key="6">
    <source>
        <dbReference type="ARBA" id="ARBA00022737"/>
    </source>
</evidence>
<dbReference type="AlphaFoldDB" id="A0A2U1LDA5"/>
<keyword evidence="16" id="KW-1185">Reference proteome</keyword>
<dbReference type="STRING" id="35608.A0A2U1LDA5"/>
<evidence type="ECO:0000256" key="8">
    <source>
        <dbReference type="ARBA" id="ARBA00022837"/>
    </source>
</evidence>
<reference evidence="15 16" key="1">
    <citation type="journal article" date="2018" name="Mol. Plant">
        <title>The genome of Artemisia annua provides insight into the evolution of Asteraceae family and artemisinin biosynthesis.</title>
        <authorList>
            <person name="Shen Q."/>
            <person name="Zhang L."/>
            <person name="Liao Z."/>
            <person name="Wang S."/>
            <person name="Yan T."/>
            <person name="Shi P."/>
            <person name="Liu M."/>
            <person name="Fu X."/>
            <person name="Pan Q."/>
            <person name="Wang Y."/>
            <person name="Lv Z."/>
            <person name="Lu X."/>
            <person name="Zhang F."/>
            <person name="Jiang W."/>
            <person name="Ma Y."/>
            <person name="Chen M."/>
            <person name="Hao X."/>
            <person name="Li L."/>
            <person name="Tang Y."/>
            <person name="Lv G."/>
            <person name="Zhou Y."/>
            <person name="Sun X."/>
            <person name="Brodelius P.E."/>
            <person name="Rose J.K.C."/>
            <person name="Tang K."/>
        </authorList>
    </citation>
    <scope>NUCLEOTIDE SEQUENCE [LARGE SCALE GENOMIC DNA]</scope>
    <source>
        <strain evidence="16">cv. Huhao1</strain>
        <tissue evidence="15">Leaf</tissue>
    </source>
</reference>
<evidence type="ECO:0000256" key="11">
    <source>
        <dbReference type="ARBA" id="ARBA00023128"/>
    </source>
</evidence>
<dbReference type="GO" id="GO:0005758">
    <property type="term" value="C:mitochondrial intermembrane space"/>
    <property type="evidence" value="ECO:0007669"/>
    <property type="project" value="UniProtKB-SubCell"/>
</dbReference>
<evidence type="ECO:0000256" key="5">
    <source>
        <dbReference type="ARBA" id="ARBA00022723"/>
    </source>
</evidence>
<evidence type="ECO:0000256" key="3">
    <source>
        <dbReference type="ARBA" id="ARBA00022448"/>
    </source>
</evidence>
<dbReference type="GO" id="GO:0005509">
    <property type="term" value="F:calcium ion binding"/>
    <property type="evidence" value="ECO:0007669"/>
    <property type="project" value="InterPro"/>
</dbReference>
<evidence type="ECO:0000313" key="16">
    <source>
        <dbReference type="Proteomes" id="UP000245207"/>
    </source>
</evidence>
<feature type="domain" description="EF-hand" evidence="14">
    <location>
        <begin position="213"/>
        <end position="248"/>
    </location>
</feature>
<name>A0A2U1LDA5_ARTAN</name>
<dbReference type="GO" id="GO:1990246">
    <property type="term" value="C:uniplex complex"/>
    <property type="evidence" value="ECO:0007669"/>
    <property type="project" value="TreeGrafter"/>
</dbReference>
<keyword evidence="6" id="KW-0677">Repeat</keyword>
<evidence type="ECO:0000259" key="14">
    <source>
        <dbReference type="PROSITE" id="PS50222"/>
    </source>
</evidence>
<dbReference type="GO" id="GO:0036444">
    <property type="term" value="P:calcium import into the mitochondrion"/>
    <property type="evidence" value="ECO:0007669"/>
    <property type="project" value="TreeGrafter"/>
</dbReference>
<evidence type="ECO:0000256" key="4">
    <source>
        <dbReference type="ARBA" id="ARBA00022568"/>
    </source>
</evidence>
<feature type="domain" description="EF-hand" evidence="14">
    <location>
        <begin position="477"/>
        <end position="512"/>
    </location>
</feature>
<dbReference type="Proteomes" id="UP000245207">
    <property type="component" value="Unassembled WGS sequence"/>
</dbReference>
<proteinExistence type="inferred from homology"/>
<dbReference type="InterPro" id="IPR039800">
    <property type="entry name" value="MICU1/2/3"/>
</dbReference>
<keyword evidence="8" id="KW-0106">Calcium</keyword>
<dbReference type="GO" id="GO:0051560">
    <property type="term" value="P:mitochondrial calcium ion homeostasis"/>
    <property type="evidence" value="ECO:0007669"/>
    <property type="project" value="TreeGrafter"/>
</dbReference>
<gene>
    <name evidence="15" type="ORF">CTI12_AA354400</name>
</gene>
<organism evidence="15 16">
    <name type="scientific">Artemisia annua</name>
    <name type="common">Sweet wormwood</name>
    <dbReference type="NCBI Taxonomy" id="35608"/>
    <lineage>
        <taxon>Eukaryota</taxon>
        <taxon>Viridiplantae</taxon>
        <taxon>Streptophyta</taxon>
        <taxon>Embryophyta</taxon>
        <taxon>Tracheophyta</taxon>
        <taxon>Spermatophyta</taxon>
        <taxon>Magnoliopsida</taxon>
        <taxon>eudicotyledons</taxon>
        <taxon>Gunneridae</taxon>
        <taxon>Pentapetalae</taxon>
        <taxon>asterids</taxon>
        <taxon>campanulids</taxon>
        <taxon>Asterales</taxon>
        <taxon>Asteraceae</taxon>
        <taxon>Asteroideae</taxon>
        <taxon>Anthemideae</taxon>
        <taxon>Artemisiinae</taxon>
        <taxon>Artemisia</taxon>
    </lineage>
</organism>
<keyword evidence="12" id="KW-0472">Membrane</keyword>
<dbReference type="PROSITE" id="PS50222">
    <property type="entry name" value="EF_HAND_2"/>
    <property type="match status" value="3"/>
</dbReference>
<dbReference type="PANTHER" id="PTHR12294">
    <property type="entry name" value="EF HAND DOMAIN FAMILY A1,A2-RELATED"/>
    <property type="match status" value="1"/>
</dbReference>
<dbReference type="SMART" id="SM00054">
    <property type="entry name" value="EFh"/>
    <property type="match status" value="5"/>
</dbReference>
<dbReference type="InterPro" id="IPR011992">
    <property type="entry name" value="EF-hand-dom_pair"/>
</dbReference>
<dbReference type="EMBL" id="PKPP01010021">
    <property type="protein sequence ID" value="PWA46980.1"/>
    <property type="molecule type" value="Genomic_DNA"/>
</dbReference>
<keyword evidence="7" id="KW-0999">Mitochondrion inner membrane</keyword>
<dbReference type="Pfam" id="PF13833">
    <property type="entry name" value="EF-hand_8"/>
    <property type="match status" value="1"/>
</dbReference>
<evidence type="ECO:0000256" key="12">
    <source>
        <dbReference type="ARBA" id="ARBA00023136"/>
    </source>
</evidence>
<sequence>MHFSSTFLRKKPLFCVTYRALASQCHHHDHYRTISTISSKSRFNNERDKKAESFIRSLKSSIVVVGLSLGICYANYVSQPNAHIVYAESNDQATDDEKKPKYLFADSYRRKVFFKYEKRIRTQSPPEKVFEYFASYLSPEGEPFMTPADLMRAVVPVFPPSEASRVREGSLKGERVSSDLRCPPSKFFMLFDTNNDGLISFAEYIFFVTLLSIPESSFTIAFKMFDLDNNGEIDKEEFKKVMELMRAQHRQGSQYRDSWVRSGLKVSTPVENDGLLEYFFGKDGKSRLPHEKFVQFLKDLHNEILSLEFSHYDYKSRGTISAKDFALSMVASADMKHINKFLDRVEQLKDEPNLANIRITFEDFKKFSELRTQLRPLSLAIFNIIGRDRHAAVFEYFASYLSPDGEPFMTPADLMRAVVPVFPPSEASRVREGSLKGERVSSDLRCPPSKFFMLFDTNNDGLISFAEYIFFVTLLSIPESSFTIAFKMFDLDNNGEIDKEEFKKVMELMRAQHRQGSQYRDSWVRSGLKVSTPVENDGLLEYFFGKDGKSRLPHEKFVQFLKDLHNEILSLEFSHYDYKSRGTISAKDFALSMVASADMKHINKFLDRVEQLKDEPNLANIRITFEDFKKFSELRTQLRPLSLAIFSFGKVNGLLTKKDFQRAAEQVCGISLSDNVVDMIYYLFDVNQDGRLSSDEFLRVLQRREEDNLQPREAGLMGLLSCWLQCSKSNCSTRIPF</sequence>
<evidence type="ECO:0000256" key="2">
    <source>
        <dbReference type="ARBA" id="ARBA00004569"/>
    </source>
</evidence>
<dbReference type="PANTHER" id="PTHR12294:SF1">
    <property type="entry name" value="CALCIUM UPTAKE PROTEIN 1, MITOCHONDRIAL"/>
    <property type="match status" value="1"/>
</dbReference>
<protein>
    <submittedName>
        <fullName evidence="15">EF-hand domain pair</fullName>
    </submittedName>
</protein>
<dbReference type="PROSITE" id="PS00018">
    <property type="entry name" value="EF_HAND_1"/>
    <property type="match status" value="3"/>
</dbReference>
<evidence type="ECO:0000256" key="7">
    <source>
        <dbReference type="ARBA" id="ARBA00022792"/>
    </source>
</evidence>
<keyword evidence="4" id="KW-0109">Calcium transport</keyword>
<keyword evidence="3" id="KW-0813">Transport</keyword>
<dbReference type="Pfam" id="PF13202">
    <property type="entry name" value="EF-hand_5"/>
    <property type="match status" value="2"/>
</dbReference>
<dbReference type="CDD" id="cd15900">
    <property type="entry name" value="EFh_MICU"/>
    <property type="match status" value="1"/>
</dbReference>
<keyword evidence="11" id="KW-0496">Mitochondrion</keyword>
<keyword evidence="10" id="KW-0406">Ion transport</keyword>
<evidence type="ECO:0000256" key="1">
    <source>
        <dbReference type="ARBA" id="ARBA00004273"/>
    </source>
</evidence>
<evidence type="ECO:0000256" key="13">
    <source>
        <dbReference type="ARBA" id="ARBA00038333"/>
    </source>
</evidence>
<comment type="similarity">
    <text evidence="13">Belongs to the MICU1 family. MICU1 subfamily.</text>
</comment>
<keyword evidence="9" id="KW-0809">Transit peptide</keyword>
<feature type="domain" description="EF-hand" evidence="14">
    <location>
        <begin position="672"/>
        <end position="707"/>
    </location>
</feature>
<comment type="caution">
    <text evidence="15">The sequence shown here is derived from an EMBL/GenBank/DDBJ whole genome shotgun (WGS) entry which is preliminary data.</text>
</comment>
<evidence type="ECO:0000313" key="15">
    <source>
        <dbReference type="EMBL" id="PWA46980.1"/>
    </source>
</evidence>
<dbReference type="Pfam" id="PF00036">
    <property type="entry name" value="EF-hand_1"/>
    <property type="match status" value="2"/>
</dbReference>
<evidence type="ECO:0000256" key="9">
    <source>
        <dbReference type="ARBA" id="ARBA00022946"/>
    </source>
</evidence>
<comment type="subcellular location">
    <subcellularLocation>
        <location evidence="1">Mitochondrion inner membrane</location>
    </subcellularLocation>
    <subcellularLocation>
        <location evidence="2">Mitochondrion intermembrane space</location>
    </subcellularLocation>
</comment>
<dbReference type="OrthoDB" id="186625at2759"/>
<keyword evidence="5" id="KW-0479">Metal-binding</keyword>
<dbReference type="Gene3D" id="1.10.238.10">
    <property type="entry name" value="EF-hand"/>
    <property type="match status" value="3"/>
</dbReference>
<dbReference type="InterPro" id="IPR018247">
    <property type="entry name" value="EF_Hand_1_Ca_BS"/>
</dbReference>
<dbReference type="SUPFAM" id="SSF47473">
    <property type="entry name" value="EF-hand"/>
    <property type="match status" value="4"/>
</dbReference>
<dbReference type="InterPro" id="IPR002048">
    <property type="entry name" value="EF_hand_dom"/>
</dbReference>